<evidence type="ECO:0000313" key="14">
    <source>
        <dbReference type="Proteomes" id="UP000708208"/>
    </source>
</evidence>
<comment type="pathway">
    <text evidence="4">Purine metabolism; AMP biosynthesis via de novo pathway; AMP from IMP: step 2/2.</text>
</comment>
<evidence type="ECO:0000256" key="3">
    <source>
        <dbReference type="ARBA" id="ARBA00004706"/>
    </source>
</evidence>
<protein>
    <recommendedName>
        <fullName evidence="8">Adenylosuccinate lyase</fullName>
        <ecNumber evidence="7">4.3.2.2</ecNumber>
    </recommendedName>
    <alternativeName>
        <fullName evidence="11">Adenylosuccinase</fullName>
    </alternativeName>
</protein>
<comment type="caution">
    <text evidence="13">The sequence shown here is derived from an EMBL/GenBank/DDBJ whole genome shotgun (WGS) entry which is preliminary data.</text>
</comment>
<dbReference type="EMBL" id="CAJVCH010249959">
    <property type="protein sequence ID" value="CAG7733505.1"/>
    <property type="molecule type" value="Genomic_DNA"/>
</dbReference>
<evidence type="ECO:0000256" key="12">
    <source>
        <dbReference type="ARBA" id="ARBA00047513"/>
    </source>
</evidence>
<dbReference type="AlphaFoldDB" id="A0A8J2P696"/>
<dbReference type="OrthoDB" id="406045at2759"/>
<evidence type="ECO:0000256" key="1">
    <source>
        <dbReference type="ARBA" id="ARBA00000598"/>
    </source>
</evidence>
<keyword evidence="10" id="KW-0456">Lyase</keyword>
<reference evidence="13" key="1">
    <citation type="submission" date="2021-06" db="EMBL/GenBank/DDBJ databases">
        <authorList>
            <person name="Hodson N. C."/>
            <person name="Mongue J. A."/>
            <person name="Jaron S. K."/>
        </authorList>
    </citation>
    <scope>NUCLEOTIDE SEQUENCE</scope>
</reference>
<gene>
    <name evidence="13" type="ORF">AFUS01_LOCUS21946</name>
</gene>
<evidence type="ECO:0000256" key="8">
    <source>
        <dbReference type="ARBA" id="ARBA00017058"/>
    </source>
</evidence>
<proteinExistence type="inferred from homology"/>
<evidence type="ECO:0000256" key="4">
    <source>
        <dbReference type="ARBA" id="ARBA00004734"/>
    </source>
</evidence>
<evidence type="ECO:0000256" key="10">
    <source>
        <dbReference type="ARBA" id="ARBA00023239"/>
    </source>
</evidence>
<evidence type="ECO:0000256" key="7">
    <source>
        <dbReference type="ARBA" id="ARBA00012339"/>
    </source>
</evidence>
<dbReference type="PANTHER" id="PTHR43172:SF1">
    <property type="entry name" value="ADENYLOSUCCINATE LYASE"/>
    <property type="match status" value="1"/>
</dbReference>
<organism evidence="13 14">
    <name type="scientific">Allacma fusca</name>
    <dbReference type="NCBI Taxonomy" id="39272"/>
    <lineage>
        <taxon>Eukaryota</taxon>
        <taxon>Metazoa</taxon>
        <taxon>Ecdysozoa</taxon>
        <taxon>Arthropoda</taxon>
        <taxon>Hexapoda</taxon>
        <taxon>Collembola</taxon>
        <taxon>Symphypleona</taxon>
        <taxon>Sminthuridae</taxon>
        <taxon>Allacma</taxon>
    </lineage>
</organism>
<dbReference type="GO" id="GO:0070626">
    <property type="term" value="F:(S)-2-(5-amino-1-(5-phospho-D-ribosyl)imidazole-4-carboxamido) succinate lyase (fumarate-forming) activity"/>
    <property type="evidence" value="ECO:0007669"/>
    <property type="project" value="TreeGrafter"/>
</dbReference>
<dbReference type="Proteomes" id="UP000708208">
    <property type="component" value="Unassembled WGS sequence"/>
</dbReference>
<evidence type="ECO:0000256" key="2">
    <source>
        <dbReference type="ARBA" id="ARBA00002971"/>
    </source>
</evidence>
<comment type="function">
    <text evidence="2">Catalyzes two non-sequential steps in de novo AMP synthesis: converts (S)-2-(5-amino-1-(5-phospho-D-ribosyl)imidazole-4-carboxamido)succinate (SAICAR) to fumarate plus 5-amino-1-(5-phospho-D-ribosyl)imidazole-4-carboxamide, and thereby also contributes to de novo IMP synthesis, and converts succinyladenosine monophosphate (SAMP) to AMP and fumarate.</text>
</comment>
<dbReference type="GO" id="GO:0004018">
    <property type="term" value="F:N6-(1,2-dicarboxyethyl)AMP AMP-lyase (fumarate-forming) activity"/>
    <property type="evidence" value="ECO:0007669"/>
    <property type="project" value="TreeGrafter"/>
</dbReference>
<comment type="pathway">
    <text evidence="3">Purine metabolism; IMP biosynthesis via de novo pathway; 5-amino-1-(5-phospho-D-ribosyl)imidazole-4-carboxamide from 5-amino-1-(5-phospho-D-ribosyl)imidazole-4-carboxylate: step 2/2.</text>
</comment>
<accession>A0A8J2P696</accession>
<evidence type="ECO:0000256" key="5">
    <source>
        <dbReference type="ARBA" id="ARBA00008273"/>
    </source>
</evidence>
<comment type="catalytic activity">
    <reaction evidence="12">
        <text>N(6)-(1,2-dicarboxyethyl)-AMP = fumarate + AMP</text>
        <dbReference type="Rhea" id="RHEA:16853"/>
        <dbReference type="ChEBI" id="CHEBI:29806"/>
        <dbReference type="ChEBI" id="CHEBI:57567"/>
        <dbReference type="ChEBI" id="CHEBI:456215"/>
        <dbReference type="EC" id="4.3.2.2"/>
    </reaction>
</comment>
<dbReference type="GO" id="GO:0044208">
    <property type="term" value="P:'de novo' AMP biosynthetic process"/>
    <property type="evidence" value="ECO:0007669"/>
    <property type="project" value="TreeGrafter"/>
</dbReference>
<comment type="similarity">
    <text evidence="5">Belongs to the lyase 1 family. Adenylosuccinate lyase subfamily.</text>
</comment>
<dbReference type="PANTHER" id="PTHR43172">
    <property type="entry name" value="ADENYLOSUCCINATE LYASE"/>
    <property type="match status" value="1"/>
</dbReference>
<dbReference type="GO" id="GO:0005829">
    <property type="term" value="C:cytosol"/>
    <property type="evidence" value="ECO:0007669"/>
    <property type="project" value="TreeGrafter"/>
</dbReference>
<sequence>MAEIKPTTFPGEAEGKKKLATKATYQSALSTRYASEEMLYNFSELKKFSTWRKLWYNLAAAEKILGLSISDEALEEMKANIYNIDFDVAAAEERVRRHDVMAHVHAFGQCCPTAAGIIHSGATSCFVTDNTDLIIIRDGIDALLPKLGRCIHRLAKFAKENRALPTLGFTHLQ</sequence>
<dbReference type="FunFam" id="1.10.275.60:FF:000001">
    <property type="entry name" value="Adenylosuccinate lyase"/>
    <property type="match status" value="1"/>
</dbReference>
<evidence type="ECO:0000256" key="6">
    <source>
        <dbReference type="ARBA" id="ARBA00011668"/>
    </source>
</evidence>
<evidence type="ECO:0000256" key="11">
    <source>
        <dbReference type="ARBA" id="ARBA00030717"/>
    </source>
</evidence>
<evidence type="ECO:0000256" key="9">
    <source>
        <dbReference type="ARBA" id="ARBA00022755"/>
    </source>
</evidence>
<dbReference type="EC" id="4.3.2.2" evidence="7"/>
<evidence type="ECO:0000313" key="13">
    <source>
        <dbReference type="EMBL" id="CAG7733505.1"/>
    </source>
</evidence>
<name>A0A8J2P696_9HEXA</name>
<comment type="subunit">
    <text evidence="6">Homotetramer. Residues from neighboring subunits contribute catalytic and substrate-binding residues to each active site.</text>
</comment>
<comment type="catalytic activity">
    <reaction evidence="1">
        <text>(2S)-2-[5-amino-1-(5-phospho-beta-D-ribosyl)imidazole-4-carboxamido]succinate = 5-amino-1-(5-phospho-beta-D-ribosyl)imidazole-4-carboxamide + fumarate</text>
        <dbReference type="Rhea" id="RHEA:23920"/>
        <dbReference type="ChEBI" id="CHEBI:29806"/>
        <dbReference type="ChEBI" id="CHEBI:58443"/>
        <dbReference type="ChEBI" id="CHEBI:58475"/>
        <dbReference type="EC" id="4.3.2.2"/>
    </reaction>
</comment>
<keyword evidence="9" id="KW-0658">Purine biosynthesis</keyword>
<keyword evidence="14" id="KW-1185">Reference proteome</keyword>